<name>A0A1S8A5M7_ROSNE</name>
<proteinExistence type="predicted"/>
<keyword evidence="2" id="KW-1185">Reference proteome</keyword>
<protein>
    <submittedName>
        <fullName evidence="1">Uncharacterized protein</fullName>
    </submittedName>
</protein>
<evidence type="ECO:0000313" key="2">
    <source>
        <dbReference type="Proteomes" id="UP000054516"/>
    </source>
</evidence>
<evidence type="ECO:0000313" key="1">
    <source>
        <dbReference type="EMBL" id="GAW25361.1"/>
    </source>
</evidence>
<dbReference type="Proteomes" id="UP000054516">
    <property type="component" value="Unassembled WGS sequence"/>
</dbReference>
<organism evidence="1">
    <name type="scientific">Rosellinia necatrix</name>
    <name type="common">White root-rot fungus</name>
    <dbReference type="NCBI Taxonomy" id="77044"/>
    <lineage>
        <taxon>Eukaryota</taxon>
        <taxon>Fungi</taxon>
        <taxon>Dikarya</taxon>
        <taxon>Ascomycota</taxon>
        <taxon>Pezizomycotina</taxon>
        <taxon>Sordariomycetes</taxon>
        <taxon>Xylariomycetidae</taxon>
        <taxon>Xylariales</taxon>
        <taxon>Xylariaceae</taxon>
        <taxon>Rosellinia</taxon>
    </lineage>
</organism>
<dbReference type="AlphaFoldDB" id="A0A1S8A5M7"/>
<accession>A0A1S8A5M7</accession>
<sequence length="63" mass="6949">MSVLRSLMHGGTFVPLLETHEAGQVTNSRQRQYIDGVGNRGLVERSGTWHSTTMQLEPVASHS</sequence>
<reference evidence="1" key="1">
    <citation type="submission" date="2016-03" db="EMBL/GenBank/DDBJ databases">
        <title>Draft genome sequence of Rosellinia necatrix.</title>
        <authorList>
            <person name="Kanematsu S."/>
        </authorList>
    </citation>
    <scope>NUCLEOTIDE SEQUENCE [LARGE SCALE GENOMIC DNA]</scope>
    <source>
        <strain evidence="1">W97</strain>
    </source>
</reference>
<dbReference type="EMBL" id="DF977450">
    <property type="protein sequence ID" value="GAW25361.1"/>
    <property type="molecule type" value="Genomic_DNA"/>
</dbReference>
<gene>
    <name evidence="1" type="ORF">SAMD00023353_0501360</name>
</gene>